<name>A0A6J4JYV6_9ACTN</name>
<organism evidence="1">
    <name type="scientific">uncultured Friedmanniella sp</name>
    <dbReference type="NCBI Taxonomy" id="335381"/>
    <lineage>
        <taxon>Bacteria</taxon>
        <taxon>Bacillati</taxon>
        <taxon>Actinomycetota</taxon>
        <taxon>Actinomycetes</taxon>
        <taxon>Propionibacteriales</taxon>
        <taxon>Nocardioidaceae</taxon>
        <taxon>Friedmanniella</taxon>
        <taxon>environmental samples</taxon>
    </lineage>
</organism>
<evidence type="ECO:0000313" key="1">
    <source>
        <dbReference type="EMBL" id="CAA9291261.1"/>
    </source>
</evidence>
<protein>
    <submittedName>
        <fullName evidence="1">Uncharacterized protein</fullName>
    </submittedName>
</protein>
<feature type="non-terminal residue" evidence="1">
    <location>
        <position position="1"/>
    </location>
</feature>
<gene>
    <name evidence="1" type="ORF">AVDCRST_MAG48-531</name>
</gene>
<feature type="non-terminal residue" evidence="1">
    <location>
        <position position="118"/>
    </location>
</feature>
<sequence length="118" mass="11851">AGGHDQGLRPDQLGDGRGGQVALAQLGRLEGDGQLGGVLPGDLDLPDAVDLGQLRHGDVGRGQVQLGQVGVGGDGEDEDRDVVGAARLDRHLGVVGEGGHAVRGGADGRDRLVVVEAV</sequence>
<proteinExistence type="predicted"/>
<reference evidence="1" key="1">
    <citation type="submission" date="2020-02" db="EMBL/GenBank/DDBJ databases">
        <authorList>
            <person name="Meier V. D."/>
        </authorList>
    </citation>
    <scope>NUCLEOTIDE SEQUENCE</scope>
    <source>
        <strain evidence="1">AVDCRST_MAG48</strain>
    </source>
</reference>
<dbReference type="AlphaFoldDB" id="A0A6J4JYV6"/>
<accession>A0A6J4JYV6</accession>
<dbReference type="EMBL" id="CADCTS010000080">
    <property type="protein sequence ID" value="CAA9291261.1"/>
    <property type="molecule type" value="Genomic_DNA"/>
</dbReference>